<sequence>MVRLVPRDIYDPHDFPCLSRLPKTMNSDLNQARCDFLNDLRYKRSAAESSRASYRWAKRQHWTTVKPFYRVELPKRPCRLPVWLEREEQARLNTATAMPEAFTPNVCGNARVRVVRDYLKGLIEQAGIDKPITPHKLRHTYATRLLESGAELVDIQALLGHANLATTQIYTHVSDERMAAVVAKL</sequence>
<dbReference type="InterPro" id="IPR011010">
    <property type="entry name" value="DNA_brk_join_enz"/>
</dbReference>
<evidence type="ECO:0000259" key="4">
    <source>
        <dbReference type="PROSITE" id="PS51898"/>
    </source>
</evidence>
<dbReference type="SUPFAM" id="SSF56349">
    <property type="entry name" value="DNA breaking-rejoining enzymes"/>
    <property type="match status" value="1"/>
</dbReference>
<dbReference type="GO" id="GO:0003677">
    <property type="term" value="F:DNA binding"/>
    <property type="evidence" value="ECO:0007669"/>
    <property type="project" value="InterPro"/>
</dbReference>
<dbReference type="InterPro" id="IPR050090">
    <property type="entry name" value="Tyrosine_recombinase_XerCD"/>
</dbReference>
<keyword evidence="3" id="KW-0233">DNA recombination</keyword>
<reference evidence="5 6" key="1">
    <citation type="submission" date="2019-11" db="EMBL/GenBank/DDBJ databases">
        <title>Whole-genome sequence of the anaerobic purple sulfur bacterium Allochromatium palmeri DSM 15591.</title>
        <authorList>
            <person name="Kyndt J.A."/>
            <person name="Meyer T.E."/>
        </authorList>
    </citation>
    <scope>NUCLEOTIDE SEQUENCE [LARGE SCALE GENOMIC DNA]</scope>
    <source>
        <strain evidence="5 6">DSM 15591</strain>
    </source>
</reference>
<comment type="subcellular location">
    <subcellularLocation>
        <location evidence="1">Cytoplasm</location>
    </subcellularLocation>
</comment>
<evidence type="ECO:0000313" key="6">
    <source>
        <dbReference type="Proteomes" id="UP000434044"/>
    </source>
</evidence>
<dbReference type="AlphaFoldDB" id="A0A6N8EJ29"/>
<dbReference type="Proteomes" id="UP000434044">
    <property type="component" value="Unassembled WGS sequence"/>
</dbReference>
<evidence type="ECO:0000256" key="2">
    <source>
        <dbReference type="ARBA" id="ARBA00022908"/>
    </source>
</evidence>
<dbReference type="PANTHER" id="PTHR30349">
    <property type="entry name" value="PHAGE INTEGRASE-RELATED"/>
    <property type="match status" value="1"/>
</dbReference>
<comment type="caution">
    <text evidence="5">The sequence shown here is derived from an EMBL/GenBank/DDBJ whole genome shotgun (WGS) entry which is preliminary data.</text>
</comment>
<dbReference type="Pfam" id="PF00589">
    <property type="entry name" value="Phage_integrase"/>
    <property type="match status" value="1"/>
</dbReference>
<organism evidence="5 6">
    <name type="scientific">Allochromatium palmeri</name>
    <dbReference type="NCBI Taxonomy" id="231048"/>
    <lineage>
        <taxon>Bacteria</taxon>
        <taxon>Pseudomonadati</taxon>
        <taxon>Pseudomonadota</taxon>
        <taxon>Gammaproteobacteria</taxon>
        <taxon>Chromatiales</taxon>
        <taxon>Chromatiaceae</taxon>
        <taxon>Allochromatium</taxon>
    </lineage>
</organism>
<dbReference type="PROSITE" id="PS51898">
    <property type="entry name" value="TYR_RECOMBINASE"/>
    <property type="match status" value="1"/>
</dbReference>
<evidence type="ECO:0000313" key="5">
    <source>
        <dbReference type="EMBL" id="MTW23038.1"/>
    </source>
</evidence>
<dbReference type="EMBL" id="WNKT01000066">
    <property type="protein sequence ID" value="MTW23038.1"/>
    <property type="molecule type" value="Genomic_DNA"/>
</dbReference>
<name>A0A6N8EJ29_9GAMM</name>
<proteinExistence type="predicted"/>
<evidence type="ECO:0000256" key="1">
    <source>
        <dbReference type="ARBA" id="ARBA00004496"/>
    </source>
</evidence>
<dbReference type="InterPro" id="IPR013762">
    <property type="entry name" value="Integrase-like_cat_sf"/>
</dbReference>
<protein>
    <submittedName>
        <fullName evidence="5">Tyrosine-type recombinase/integrase</fullName>
    </submittedName>
</protein>
<feature type="domain" description="Tyr recombinase" evidence="4">
    <location>
        <begin position="1"/>
        <end position="183"/>
    </location>
</feature>
<dbReference type="GO" id="GO:0015074">
    <property type="term" value="P:DNA integration"/>
    <property type="evidence" value="ECO:0007669"/>
    <property type="project" value="UniProtKB-KW"/>
</dbReference>
<dbReference type="OrthoDB" id="9801717at2"/>
<evidence type="ECO:0000256" key="3">
    <source>
        <dbReference type="ARBA" id="ARBA00023172"/>
    </source>
</evidence>
<dbReference type="GO" id="GO:0005737">
    <property type="term" value="C:cytoplasm"/>
    <property type="evidence" value="ECO:0007669"/>
    <property type="project" value="UniProtKB-SubCell"/>
</dbReference>
<dbReference type="GO" id="GO:0006310">
    <property type="term" value="P:DNA recombination"/>
    <property type="evidence" value="ECO:0007669"/>
    <property type="project" value="UniProtKB-KW"/>
</dbReference>
<dbReference type="InterPro" id="IPR002104">
    <property type="entry name" value="Integrase_catalytic"/>
</dbReference>
<accession>A0A6N8EJ29</accession>
<keyword evidence="6" id="KW-1185">Reference proteome</keyword>
<dbReference type="PANTHER" id="PTHR30349:SF77">
    <property type="entry name" value="TYROSINE RECOMBINASE XERC"/>
    <property type="match status" value="1"/>
</dbReference>
<keyword evidence="2" id="KW-0229">DNA integration</keyword>
<gene>
    <name evidence="5" type="ORF">GJ668_18490</name>
</gene>
<dbReference type="Gene3D" id="1.10.443.10">
    <property type="entry name" value="Intergrase catalytic core"/>
    <property type="match status" value="1"/>
</dbReference>